<protein>
    <submittedName>
        <fullName evidence="1">Uncharacterized protein</fullName>
    </submittedName>
</protein>
<name>A0A517YVK2_9BACT</name>
<keyword evidence="2" id="KW-1185">Reference proteome</keyword>
<evidence type="ECO:0000313" key="2">
    <source>
        <dbReference type="Proteomes" id="UP000317369"/>
    </source>
</evidence>
<sequence>MRRRLRIAASMGQGEGAQAVHNLIIGGLALMANPAGTRGRNPSVIKIIYQMCQLRRIGGLPHIGLGPFMCLKGICGHA</sequence>
<reference evidence="1 2" key="1">
    <citation type="submission" date="2019-02" db="EMBL/GenBank/DDBJ databases">
        <title>Deep-cultivation of Planctomycetes and their phenomic and genomic characterization uncovers novel biology.</title>
        <authorList>
            <person name="Wiegand S."/>
            <person name="Jogler M."/>
            <person name="Boedeker C."/>
            <person name="Pinto D."/>
            <person name="Vollmers J."/>
            <person name="Rivas-Marin E."/>
            <person name="Kohn T."/>
            <person name="Peeters S.H."/>
            <person name="Heuer A."/>
            <person name="Rast P."/>
            <person name="Oberbeckmann S."/>
            <person name="Bunk B."/>
            <person name="Jeske O."/>
            <person name="Meyerdierks A."/>
            <person name="Storesund J.E."/>
            <person name="Kallscheuer N."/>
            <person name="Luecker S."/>
            <person name="Lage O.M."/>
            <person name="Pohl T."/>
            <person name="Merkel B.J."/>
            <person name="Hornburger P."/>
            <person name="Mueller R.-W."/>
            <person name="Bruemmer F."/>
            <person name="Labrenz M."/>
            <person name="Spormann A.M."/>
            <person name="Op den Camp H."/>
            <person name="Overmann J."/>
            <person name="Amann R."/>
            <person name="Jetten M.S.M."/>
            <person name="Mascher T."/>
            <person name="Medema M.H."/>
            <person name="Devos D.P."/>
            <person name="Kaster A.-K."/>
            <person name="Ovreas L."/>
            <person name="Rohde M."/>
            <person name="Galperin M.Y."/>
            <person name="Jogler C."/>
        </authorList>
    </citation>
    <scope>NUCLEOTIDE SEQUENCE [LARGE SCALE GENOMIC DNA]</scope>
    <source>
        <strain evidence="1 2">KS4</strain>
    </source>
</reference>
<proteinExistence type="predicted"/>
<dbReference type="KEGG" id="pcor:KS4_22670"/>
<evidence type="ECO:0000313" key="1">
    <source>
        <dbReference type="EMBL" id="QDU34202.1"/>
    </source>
</evidence>
<dbReference type="EMBL" id="CP036425">
    <property type="protein sequence ID" value="QDU34202.1"/>
    <property type="molecule type" value="Genomic_DNA"/>
</dbReference>
<gene>
    <name evidence="1" type="ORF">KS4_22670</name>
</gene>
<dbReference type="AlphaFoldDB" id="A0A517YVK2"/>
<dbReference type="Proteomes" id="UP000317369">
    <property type="component" value="Chromosome"/>
</dbReference>
<organism evidence="1 2">
    <name type="scientific">Poriferisphaera corsica</name>
    <dbReference type="NCBI Taxonomy" id="2528020"/>
    <lineage>
        <taxon>Bacteria</taxon>
        <taxon>Pseudomonadati</taxon>
        <taxon>Planctomycetota</taxon>
        <taxon>Phycisphaerae</taxon>
        <taxon>Phycisphaerales</taxon>
        <taxon>Phycisphaeraceae</taxon>
        <taxon>Poriferisphaera</taxon>
    </lineage>
</organism>
<accession>A0A517YVK2</accession>